<name>A0A1G8P2I7_9BACI</name>
<accession>A0A1G8P2I7</accession>
<dbReference type="GO" id="GO:0016757">
    <property type="term" value="F:glycosyltransferase activity"/>
    <property type="evidence" value="ECO:0007669"/>
    <property type="project" value="InterPro"/>
</dbReference>
<reference evidence="2 3" key="1">
    <citation type="submission" date="2016-10" db="EMBL/GenBank/DDBJ databases">
        <authorList>
            <person name="de Groot N.N."/>
        </authorList>
    </citation>
    <scope>NUCLEOTIDE SEQUENCE [LARGE SCALE GENOMIC DNA]</scope>
    <source>
        <strain evidence="2 3">DSM 21771</strain>
    </source>
</reference>
<evidence type="ECO:0000259" key="1">
    <source>
        <dbReference type="Pfam" id="PF00534"/>
    </source>
</evidence>
<gene>
    <name evidence="2" type="ORF">SAMN04488123_107152</name>
</gene>
<dbReference type="Gene3D" id="3.40.50.2000">
    <property type="entry name" value="Glycogen Phosphorylase B"/>
    <property type="match status" value="1"/>
</dbReference>
<evidence type="ECO:0000313" key="3">
    <source>
        <dbReference type="Proteomes" id="UP000198853"/>
    </source>
</evidence>
<proteinExistence type="predicted"/>
<dbReference type="SUPFAM" id="SSF53756">
    <property type="entry name" value="UDP-Glycosyltransferase/glycogen phosphorylase"/>
    <property type="match status" value="1"/>
</dbReference>
<dbReference type="CDD" id="cd03801">
    <property type="entry name" value="GT4_PimA-like"/>
    <property type="match status" value="1"/>
</dbReference>
<feature type="domain" description="Glycosyl transferase family 1" evidence="1">
    <location>
        <begin position="175"/>
        <end position="268"/>
    </location>
</feature>
<keyword evidence="3" id="KW-1185">Reference proteome</keyword>
<dbReference type="Proteomes" id="UP000198853">
    <property type="component" value="Unassembled WGS sequence"/>
</dbReference>
<dbReference type="InterPro" id="IPR001296">
    <property type="entry name" value="Glyco_trans_1"/>
</dbReference>
<evidence type="ECO:0000313" key="2">
    <source>
        <dbReference type="EMBL" id="SDI86488.1"/>
    </source>
</evidence>
<organism evidence="2 3">
    <name type="scientific">Natribacillus halophilus</name>
    <dbReference type="NCBI Taxonomy" id="549003"/>
    <lineage>
        <taxon>Bacteria</taxon>
        <taxon>Bacillati</taxon>
        <taxon>Bacillota</taxon>
        <taxon>Bacilli</taxon>
        <taxon>Bacillales</taxon>
        <taxon>Bacillaceae</taxon>
        <taxon>Natribacillus</taxon>
    </lineage>
</organism>
<dbReference type="Pfam" id="PF00534">
    <property type="entry name" value="Glycos_transf_1"/>
    <property type="match status" value="1"/>
</dbReference>
<keyword evidence="2" id="KW-0808">Transferase</keyword>
<dbReference type="EMBL" id="FNEN01000007">
    <property type="protein sequence ID" value="SDI86488.1"/>
    <property type="molecule type" value="Genomic_DNA"/>
</dbReference>
<dbReference type="PANTHER" id="PTHR12526:SF637">
    <property type="entry name" value="GLYCOSYLTRANSFERASE EPSF-RELATED"/>
    <property type="match status" value="1"/>
</dbReference>
<dbReference type="PANTHER" id="PTHR12526">
    <property type="entry name" value="GLYCOSYLTRANSFERASE"/>
    <property type="match status" value="1"/>
</dbReference>
<sequence>MKILLVPGSRGWAFDHRARDLCTLSFKHIRLHLKYVNKVKTSDQHHYDLIYPMSVNIAKKLNEETGIPREKMAVGITSLRVIDKYSVSFLKSFRGLNTASDEITRMLQSRLPIYKTRVGINEQLFKPATGKKETGPFVVGWVGRIDQQGYRKLKGYDLVTSALKNINVKLDIRTFQEKVPREDMVSFYQGLDCFICSSASEHIPLPVLEAAACGVPLITTNVGIVPELISDSSKGFIVPRKSDAFRDTVQTLMNHPEKRREVSKNIRQTIVDRWTLEACQSDWENFFLSMW</sequence>
<dbReference type="RefSeq" id="WP_176764699.1">
    <property type="nucleotide sequence ID" value="NZ_FNEN01000007.1"/>
</dbReference>
<dbReference type="AlphaFoldDB" id="A0A1G8P2I7"/>
<protein>
    <submittedName>
        <fullName evidence="2">Glycosyl transferases group 1</fullName>
    </submittedName>
</protein>